<evidence type="ECO:0000313" key="2">
    <source>
        <dbReference type="WBParaSite" id="PEQ_0000357801-mRNA-1"/>
    </source>
</evidence>
<proteinExistence type="predicted"/>
<name>A0A914RFN7_PAREQ</name>
<organism evidence="1 2">
    <name type="scientific">Parascaris equorum</name>
    <name type="common">Equine roundworm</name>
    <dbReference type="NCBI Taxonomy" id="6256"/>
    <lineage>
        <taxon>Eukaryota</taxon>
        <taxon>Metazoa</taxon>
        <taxon>Ecdysozoa</taxon>
        <taxon>Nematoda</taxon>
        <taxon>Chromadorea</taxon>
        <taxon>Rhabditida</taxon>
        <taxon>Spirurina</taxon>
        <taxon>Ascaridomorpha</taxon>
        <taxon>Ascaridoidea</taxon>
        <taxon>Ascarididae</taxon>
        <taxon>Parascaris</taxon>
    </lineage>
</organism>
<accession>A0A914RFN7</accession>
<protein>
    <submittedName>
        <fullName evidence="2">Uncharacterized protein</fullName>
    </submittedName>
</protein>
<dbReference type="AlphaFoldDB" id="A0A914RFN7"/>
<dbReference type="Proteomes" id="UP000887564">
    <property type="component" value="Unplaced"/>
</dbReference>
<sequence length="49" mass="5870">MQRRASNLCDVMLVDRHEACFGGETFRRLNCGDVRINQYRFDALLFQRF</sequence>
<reference evidence="2" key="1">
    <citation type="submission" date="2022-11" db="UniProtKB">
        <authorList>
            <consortium name="WormBaseParasite"/>
        </authorList>
    </citation>
    <scope>IDENTIFICATION</scope>
</reference>
<dbReference type="WBParaSite" id="PEQ_0000357801-mRNA-1">
    <property type="protein sequence ID" value="PEQ_0000357801-mRNA-1"/>
    <property type="gene ID" value="PEQ_0000357801"/>
</dbReference>
<evidence type="ECO:0000313" key="1">
    <source>
        <dbReference type="Proteomes" id="UP000887564"/>
    </source>
</evidence>
<keyword evidence="1" id="KW-1185">Reference proteome</keyword>